<keyword evidence="2" id="KW-0067">ATP-binding</keyword>
<feature type="domain" description="PD-(D/E)XK endonuclease-like" evidence="4">
    <location>
        <begin position="3"/>
        <end position="238"/>
    </location>
</feature>
<dbReference type="InterPro" id="IPR011335">
    <property type="entry name" value="Restrct_endonuc-II-like"/>
</dbReference>
<keyword evidence="6" id="KW-1185">Reference proteome</keyword>
<dbReference type="OrthoDB" id="450180at2"/>
<dbReference type="Proteomes" id="UP000017127">
    <property type="component" value="Unassembled WGS sequence"/>
</dbReference>
<keyword evidence="2" id="KW-0347">Helicase</keyword>
<dbReference type="GO" id="GO:0006281">
    <property type="term" value="P:DNA repair"/>
    <property type="evidence" value="ECO:0007669"/>
    <property type="project" value="UniProtKB-KW"/>
</dbReference>
<evidence type="ECO:0000259" key="4">
    <source>
        <dbReference type="Pfam" id="PF12705"/>
    </source>
</evidence>
<evidence type="ECO:0000256" key="2">
    <source>
        <dbReference type="ARBA" id="ARBA00022806"/>
    </source>
</evidence>
<evidence type="ECO:0000313" key="5">
    <source>
        <dbReference type="EMBL" id="ERT09918.1"/>
    </source>
</evidence>
<dbReference type="InterPro" id="IPR038726">
    <property type="entry name" value="PDDEXK_AddAB-type"/>
</dbReference>
<comment type="caution">
    <text evidence="5">The sequence shown here is derived from an EMBL/GenBank/DDBJ whole genome shotgun (WGS) entry which is preliminary data.</text>
</comment>
<evidence type="ECO:0000256" key="1">
    <source>
        <dbReference type="ARBA" id="ARBA00022763"/>
    </source>
</evidence>
<evidence type="ECO:0000313" key="6">
    <source>
        <dbReference type="Proteomes" id="UP000017127"/>
    </source>
</evidence>
<name>U7QPZ1_9CYAN</name>
<gene>
    <name evidence="5" type="ORF">M595_0223</name>
</gene>
<dbReference type="InterPro" id="IPR011604">
    <property type="entry name" value="PDDEXK-like_dom_sf"/>
</dbReference>
<dbReference type="PATRIC" id="fig|1348334.3.peg.220"/>
<sequence>MKLSQKQLNTLSVCPRRFQQTYLDQLISPPSPDQEERIIWGNRFHLLMQQRELGLPLDQLIAANPQLGQDLTALIQAAPHLFNSDSNSPDQTFREAEHQRTLNFRGHLILGIYDLLIADQKKAQIIDWKTYPRPQNSDHLIKNWQTRLYLYLLVETSNYLPEDVSMTYWFVRGNKNSGPQYLPLSYNSQEHQQTQQDLTQLITQLDEYLQRYEQGEPFPQVEISSRSCQSCSFALRCQRIQETEDHFGESQEFNVNKLPNFAKIEEIPI</sequence>
<dbReference type="GO" id="GO:0004386">
    <property type="term" value="F:helicase activity"/>
    <property type="evidence" value="ECO:0007669"/>
    <property type="project" value="UniProtKB-KW"/>
</dbReference>
<keyword evidence="1" id="KW-0227">DNA damage</keyword>
<reference evidence="5 6" key="1">
    <citation type="journal article" date="2013" name="Front. Microbiol.">
        <title>Comparative genomic analyses of the cyanobacterium, Lyngbya aestuarii BL J, a powerful hydrogen producer.</title>
        <authorList>
            <person name="Kothari A."/>
            <person name="Vaughn M."/>
            <person name="Garcia-Pichel F."/>
        </authorList>
    </citation>
    <scope>NUCLEOTIDE SEQUENCE [LARGE SCALE GENOMIC DNA]</scope>
    <source>
        <strain evidence="5 6">BL J</strain>
    </source>
</reference>
<dbReference type="AlphaFoldDB" id="U7QPZ1"/>
<evidence type="ECO:0000256" key="3">
    <source>
        <dbReference type="ARBA" id="ARBA00023204"/>
    </source>
</evidence>
<proteinExistence type="predicted"/>
<keyword evidence="2" id="KW-0547">Nucleotide-binding</keyword>
<dbReference type="SUPFAM" id="SSF52980">
    <property type="entry name" value="Restriction endonuclease-like"/>
    <property type="match status" value="1"/>
</dbReference>
<keyword evidence="3" id="KW-0234">DNA repair</keyword>
<dbReference type="Pfam" id="PF12705">
    <property type="entry name" value="PDDEXK_1"/>
    <property type="match status" value="1"/>
</dbReference>
<dbReference type="RefSeq" id="WP_023063980.1">
    <property type="nucleotide sequence ID" value="NZ_AUZM01000001.1"/>
</dbReference>
<organism evidence="5 6">
    <name type="scientific">Lyngbya aestuarii BL J</name>
    <dbReference type="NCBI Taxonomy" id="1348334"/>
    <lineage>
        <taxon>Bacteria</taxon>
        <taxon>Bacillati</taxon>
        <taxon>Cyanobacteriota</taxon>
        <taxon>Cyanophyceae</taxon>
        <taxon>Oscillatoriophycideae</taxon>
        <taxon>Oscillatoriales</taxon>
        <taxon>Microcoleaceae</taxon>
        <taxon>Lyngbya</taxon>
    </lineage>
</organism>
<keyword evidence="2" id="KW-0378">Hydrolase</keyword>
<dbReference type="Gene3D" id="3.90.320.10">
    <property type="match status" value="1"/>
</dbReference>
<protein>
    <submittedName>
        <fullName evidence="5">PD-(D/E)XK nuclease superfamily protein</fullName>
    </submittedName>
</protein>
<accession>U7QPZ1</accession>
<dbReference type="EMBL" id="AUZM01000001">
    <property type="protein sequence ID" value="ERT09918.1"/>
    <property type="molecule type" value="Genomic_DNA"/>
</dbReference>